<evidence type="ECO:0000313" key="5">
    <source>
        <dbReference type="EMBL" id="MCR8630580.1"/>
    </source>
</evidence>
<dbReference type="PRINTS" id="PR00133">
    <property type="entry name" value="GLHYDRLASE3"/>
</dbReference>
<dbReference type="Gene3D" id="3.40.50.1700">
    <property type="entry name" value="Glycoside hydrolase family 3 C-terminal domain"/>
    <property type="match status" value="1"/>
</dbReference>
<dbReference type="EMBL" id="JANQBD010000003">
    <property type="protein sequence ID" value="MCR8630580.1"/>
    <property type="molecule type" value="Genomic_DNA"/>
</dbReference>
<reference evidence="5 6" key="1">
    <citation type="submission" date="2022-08" db="EMBL/GenBank/DDBJ databases">
        <title>Paenibacillus endoradicis sp. nov., Paenibacillus radicibacter sp. nov and Paenibacillus pararadicis sp. nov., three cold-adapted plant growth-promoting bacteria isolated from root of Larix gmelinii in Great Khingan.</title>
        <authorList>
            <person name="Xue H."/>
        </authorList>
    </citation>
    <scope>NUCLEOTIDE SEQUENCE [LARGE SCALE GENOMIC DNA]</scope>
    <source>
        <strain evidence="5 6">N5-1-1-5</strain>
    </source>
</reference>
<evidence type="ECO:0000256" key="3">
    <source>
        <dbReference type="ARBA" id="ARBA00022801"/>
    </source>
</evidence>
<dbReference type="InterPro" id="IPR013783">
    <property type="entry name" value="Ig-like_fold"/>
</dbReference>
<dbReference type="InterPro" id="IPR005084">
    <property type="entry name" value="CBM6"/>
</dbReference>
<comment type="caution">
    <text evidence="5">The sequence shown here is derived from an EMBL/GenBank/DDBJ whole genome shotgun (WGS) entry which is preliminary data.</text>
</comment>
<dbReference type="Gene3D" id="3.20.20.300">
    <property type="entry name" value="Glycoside hydrolase, family 3, N-terminal domain"/>
    <property type="match status" value="1"/>
</dbReference>
<dbReference type="InterPro" id="IPR001764">
    <property type="entry name" value="Glyco_hydro_3_N"/>
</dbReference>
<dbReference type="PANTHER" id="PTHR42721">
    <property type="entry name" value="SUGAR HYDROLASE-RELATED"/>
    <property type="match status" value="1"/>
</dbReference>
<keyword evidence="2" id="KW-0732">Signal</keyword>
<dbReference type="CDD" id="cd23343">
    <property type="entry name" value="beta-trefoil_FSCN_BglX-like"/>
    <property type="match status" value="1"/>
</dbReference>
<accession>A0ABT1YBL1</accession>
<dbReference type="GO" id="GO:0016787">
    <property type="term" value="F:hydrolase activity"/>
    <property type="evidence" value="ECO:0007669"/>
    <property type="project" value="UniProtKB-KW"/>
</dbReference>
<dbReference type="Proteomes" id="UP001300012">
    <property type="component" value="Unassembled WGS sequence"/>
</dbReference>
<dbReference type="SUPFAM" id="SSF51445">
    <property type="entry name" value="(Trans)glycosidases"/>
    <property type="match status" value="1"/>
</dbReference>
<organism evidence="5 6">
    <name type="scientific">Paenibacillus radicis</name>
    <name type="common">ex Xue et al. 2023</name>
    <dbReference type="NCBI Taxonomy" id="2972489"/>
    <lineage>
        <taxon>Bacteria</taxon>
        <taxon>Bacillati</taxon>
        <taxon>Bacillota</taxon>
        <taxon>Bacilli</taxon>
        <taxon>Bacillales</taxon>
        <taxon>Paenibacillaceae</taxon>
        <taxon>Paenibacillus</taxon>
    </lineage>
</organism>
<dbReference type="Pfam" id="PF01915">
    <property type="entry name" value="Glyco_hydro_3_C"/>
    <property type="match status" value="1"/>
</dbReference>
<protein>
    <submittedName>
        <fullName evidence="5">Glycoside hydrolase family 3 C-terminal domain-containing protein</fullName>
    </submittedName>
</protein>
<dbReference type="SMART" id="SM00606">
    <property type="entry name" value="CBD_IV"/>
    <property type="match status" value="1"/>
</dbReference>
<proteinExistence type="inferred from homology"/>
<dbReference type="InterPro" id="IPR026891">
    <property type="entry name" value="Fn3-like"/>
</dbReference>
<sequence>MENKKLYPFQNADLPLNERVEDLVSRLTLEEKIQLMCQYQADIPRLGINKYKHGTEGAHGVAWLGEATVFPQNIGLSCTWNPDLMHKIGAAIGDEARVYYQKDPALNGLTIWAPTVDMERDPRWGRTEEAYGEDPYLTGRLSTELVKGMQGDDSFYLKTAATLKHFLGNNNEIHRGECSASIDPRNMREYYLKAFEPAFREGGAQSMMSAYNSVNGTPCNLNLDMNRIVKGEWGMDGFVVSDAGDVLGTVDDHRYLASYAEAVARSVKSGIDSITDDQDISLRALRDAIEQGMLAQSDLDRALKNTFRVRIRLGEFDAERNPYASVPESRLCSAEHAEISLQAARESIVLLKNDGALPLQKEKLGKISVLGPLASVAYTDWYSGTPAYRITPLQGIGQKLDSCEVSYHDGADRIRLRSAATGLYVGIDKANNGLLHATGTDASVAETFVRMDWGWGSTTLKALSNDRFVTESDLTLSASALETRGWFVKEAFGMENGADGMVSIKSWDGRLVGIDTEAKLMVCSDEANEARHQFVVEVVEDGIEQAVAAAASSDTAIVFVGNCPFINGKECVDRQDIVLPPDQEKLIREVAKANSNIIVVIIGSYPYALEWASEHVPGIIYSSHAGQELGNAMADVIFGEYNPAGRLSMTWYRSADQLPDLMDYDIIKGNRTYQYFEDEVQYPFGHGLSYTSFSYSDLRINRERIDTAGKLTVSIQIKNTGRTAGDEVVQLYVRSNRSRVKRPIKTLKGFTRIHLKPDQSKIVSFELPAAELAFWDVTREKYCVEDGLYTIMIGSTSTRIEDQVIVKVDGEVVPPRKLNQQPVSAILYDDYDNVVIDECTEGGNCIHNGDGDGWIAFYDVEFGNEASRIEARLANAGKKASIELRLGSKDGQLVGTCVVPSTGGAQAWTTVTASTAAFTGRHDVYLVMKGAMQLKSIRID</sequence>
<dbReference type="Pfam" id="PF03422">
    <property type="entry name" value="CBM_6"/>
    <property type="match status" value="1"/>
</dbReference>
<dbReference type="PROSITE" id="PS51175">
    <property type="entry name" value="CBM6"/>
    <property type="match status" value="1"/>
</dbReference>
<dbReference type="CDD" id="cd04084">
    <property type="entry name" value="CBM6_xylanase-like"/>
    <property type="match status" value="1"/>
</dbReference>
<dbReference type="InterPro" id="IPR017853">
    <property type="entry name" value="GH"/>
</dbReference>
<dbReference type="SMART" id="SM01217">
    <property type="entry name" value="Fn3_like"/>
    <property type="match status" value="1"/>
</dbReference>
<dbReference type="InterPro" id="IPR008979">
    <property type="entry name" value="Galactose-bd-like_sf"/>
</dbReference>
<dbReference type="Gene3D" id="2.60.40.10">
    <property type="entry name" value="Immunoglobulins"/>
    <property type="match status" value="1"/>
</dbReference>
<dbReference type="Pfam" id="PF00933">
    <property type="entry name" value="Glyco_hydro_3"/>
    <property type="match status" value="1"/>
</dbReference>
<dbReference type="RefSeq" id="WP_258212199.1">
    <property type="nucleotide sequence ID" value="NZ_JANQBD010000003.1"/>
</dbReference>
<keyword evidence="3 5" id="KW-0378">Hydrolase</keyword>
<dbReference type="InterPro" id="IPR006584">
    <property type="entry name" value="Cellulose-bd_IV"/>
</dbReference>
<keyword evidence="6" id="KW-1185">Reference proteome</keyword>
<dbReference type="InterPro" id="IPR002772">
    <property type="entry name" value="Glyco_hydro_3_C"/>
</dbReference>
<evidence type="ECO:0000259" key="4">
    <source>
        <dbReference type="PROSITE" id="PS51175"/>
    </source>
</evidence>
<dbReference type="Gene3D" id="2.60.120.260">
    <property type="entry name" value="Galactose-binding domain-like"/>
    <property type="match status" value="1"/>
</dbReference>
<evidence type="ECO:0000256" key="2">
    <source>
        <dbReference type="ARBA" id="ARBA00022729"/>
    </source>
</evidence>
<dbReference type="InterPro" id="IPR036962">
    <property type="entry name" value="Glyco_hydro_3_N_sf"/>
</dbReference>
<dbReference type="InterPro" id="IPR044993">
    <property type="entry name" value="BXL"/>
</dbReference>
<comment type="similarity">
    <text evidence="1">Belongs to the glycosyl hydrolase 3 family.</text>
</comment>
<dbReference type="Pfam" id="PF14310">
    <property type="entry name" value="Fn3-like"/>
    <property type="match status" value="1"/>
</dbReference>
<dbReference type="PANTHER" id="PTHR42721:SF3">
    <property type="entry name" value="BETA-D-XYLOSIDASE 5-RELATED"/>
    <property type="match status" value="1"/>
</dbReference>
<name>A0ABT1YBL1_9BACL</name>
<evidence type="ECO:0000256" key="1">
    <source>
        <dbReference type="ARBA" id="ARBA00005336"/>
    </source>
</evidence>
<feature type="domain" description="CBM6" evidence="4">
    <location>
        <begin position="821"/>
        <end position="940"/>
    </location>
</feature>
<dbReference type="SUPFAM" id="SSF52279">
    <property type="entry name" value="Beta-D-glucan exohydrolase, C-terminal domain"/>
    <property type="match status" value="1"/>
</dbReference>
<dbReference type="InterPro" id="IPR036881">
    <property type="entry name" value="Glyco_hydro_3_C_sf"/>
</dbReference>
<dbReference type="Gene3D" id="2.60.120.380">
    <property type="match status" value="1"/>
</dbReference>
<evidence type="ECO:0000313" key="6">
    <source>
        <dbReference type="Proteomes" id="UP001300012"/>
    </source>
</evidence>
<dbReference type="SUPFAM" id="SSF49785">
    <property type="entry name" value="Galactose-binding domain-like"/>
    <property type="match status" value="1"/>
</dbReference>
<gene>
    <name evidence="5" type="ORF">NV381_05120</name>
</gene>